<dbReference type="WBParaSite" id="Hba_10199">
    <property type="protein sequence ID" value="Hba_10199"/>
    <property type="gene ID" value="Hba_10199"/>
</dbReference>
<feature type="transmembrane region" description="Helical" evidence="1">
    <location>
        <begin position="183"/>
        <end position="207"/>
    </location>
</feature>
<keyword evidence="3" id="KW-1185">Reference proteome</keyword>
<evidence type="ECO:0000256" key="1">
    <source>
        <dbReference type="SAM" id="Phobius"/>
    </source>
</evidence>
<reference evidence="4" key="1">
    <citation type="submission" date="2016-11" db="UniProtKB">
        <authorList>
            <consortium name="WormBaseParasite"/>
        </authorList>
    </citation>
    <scope>IDENTIFICATION</scope>
</reference>
<keyword evidence="1" id="KW-1133">Transmembrane helix</keyword>
<organism evidence="3 4">
    <name type="scientific">Heterorhabditis bacteriophora</name>
    <name type="common">Entomopathogenic nematode worm</name>
    <dbReference type="NCBI Taxonomy" id="37862"/>
    <lineage>
        <taxon>Eukaryota</taxon>
        <taxon>Metazoa</taxon>
        <taxon>Ecdysozoa</taxon>
        <taxon>Nematoda</taxon>
        <taxon>Chromadorea</taxon>
        <taxon>Rhabditida</taxon>
        <taxon>Rhabditina</taxon>
        <taxon>Rhabditomorpha</taxon>
        <taxon>Strongyloidea</taxon>
        <taxon>Heterorhabditidae</taxon>
        <taxon>Heterorhabditis</taxon>
    </lineage>
</organism>
<dbReference type="GO" id="GO:0005886">
    <property type="term" value="C:plasma membrane"/>
    <property type="evidence" value="ECO:0007669"/>
    <property type="project" value="TreeGrafter"/>
</dbReference>
<dbReference type="InterPro" id="IPR015943">
    <property type="entry name" value="WD40/YVTN_repeat-like_dom_sf"/>
</dbReference>
<sequence length="238" mass="27511">MRRSWALSFFMISLLSRTTTAFVDRHPDNIFSRGDLDYRNLALDSNSASLYVGARGSIFRLWAYNVNDTSENLKDTGGRAVLRQVWTSFVKARLNCSISAQYPFYFDHIRLTWLIVFDIPLILVTIYFSSFIMVCFLSKQVISGYHYLLMLYHSTDRARSLRFLYYISYSFCISLPTRQCLSLRSLLVLSIIHVFFALWILIVVGMLPGEHAILERKCTDRAWAGSLPGQVVEQQNVQ</sequence>
<dbReference type="GO" id="GO:0007411">
    <property type="term" value="P:axon guidance"/>
    <property type="evidence" value="ECO:0007669"/>
    <property type="project" value="TreeGrafter"/>
</dbReference>
<dbReference type="Gene3D" id="2.130.10.10">
    <property type="entry name" value="YVTN repeat-like/Quinoprotein amine dehydrogenase"/>
    <property type="match status" value="1"/>
</dbReference>
<feature type="signal peptide" evidence="2">
    <location>
        <begin position="1"/>
        <end position="21"/>
    </location>
</feature>
<keyword evidence="2" id="KW-0732">Signal</keyword>
<dbReference type="InterPro" id="IPR027231">
    <property type="entry name" value="Semaphorin"/>
</dbReference>
<dbReference type="SUPFAM" id="SSF101912">
    <property type="entry name" value="Sema domain"/>
    <property type="match status" value="2"/>
</dbReference>
<proteinExistence type="predicted"/>
<evidence type="ECO:0000313" key="3">
    <source>
        <dbReference type="Proteomes" id="UP000095283"/>
    </source>
</evidence>
<dbReference type="GO" id="GO:0030215">
    <property type="term" value="F:semaphorin receptor binding"/>
    <property type="evidence" value="ECO:0007669"/>
    <property type="project" value="InterPro"/>
</dbReference>
<protein>
    <submittedName>
        <fullName evidence="4">Sema domain-containing protein</fullName>
    </submittedName>
</protein>
<keyword evidence="1" id="KW-0812">Transmembrane</keyword>
<evidence type="ECO:0000256" key="2">
    <source>
        <dbReference type="SAM" id="SignalP"/>
    </source>
</evidence>
<dbReference type="Proteomes" id="UP000095283">
    <property type="component" value="Unplaced"/>
</dbReference>
<dbReference type="PANTHER" id="PTHR11036">
    <property type="entry name" value="SEMAPHORIN"/>
    <property type="match status" value="1"/>
</dbReference>
<dbReference type="GO" id="GO:0045499">
    <property type="term" value="F:chemorepellent activity"/>
    <property type="evidence" value="ECO:0007669"/>
    <property type="project" value="TreeGrafter"/>
</dbReference>
<evidence type="ECO:0000313" key="4">
    <source>
        <dbReference type="WBParaSite" id="Hba_10199"/>
    </source>
</evidence>
<dbReference type="GO" id="GO:0071526">
    <property type="term" value="P:semaphorin-plexin signaling pathway"/>
    <property type="evidence" value="ECO:0007669"/>
    <property type="project" value="TreeGrafter"/>
</dbReference>
<feature type="transmembrane region" description="Helical" evidence="1">
    <location>
        <begin position="111"/>
        <end position="138"/>
    </location>
</feature>
<feature type="chain" id="PRO_5009310906" evidence="2">
    <location>
        <begin position="22"/>
        <end position="238"/>
    </location>
</feature>
<keyword evidence="1" id="KW-0472">Membrane</keyword>
<dbReference type="AlphaFoldDB" id="A0A1I7WYD8"/>
<accession>A0A1I7WYD8</accession>
<dbReference type="InterPro" id="IPR036352">
    <property type="entry name" value="Semap_dom_sf"/>
</dbReference>
<dbReference type="GO" id="GO:0030335">
    <property type="term" value="P:positive regulation of cell migration"/>
    <property type="evidence" value="ECO:0007669"/>
    <property type="project" value="TreeGrafter"/>
</dbReference>
<dbReference type="PANTHER" id="PTHR11036:SF139">
    <property type="entry name" value="SEMAPHORIN-2A"/>
    <property type="match status" value="1"/>
</dbReference>
<name>A0A1I7WYD8_HETBA</name>